<dbReference type="PANTHER" id="PTHR24347">
    <property type="entry name" value="SERINE/THREONINE-PROTEIN KINASE"/>
    <property type="match status" value="1"/>
</dbReference>
<dbReference type="GO" id="GO:0004672">
    <property type="term" value="F:protein kinase activity"/>
    <property type="evidence" value="ECO:0007669"/>
    <property type="project" value="InterPro"/>
</dbReference>
<dbReference type="CDD" id="cd05117">
    <property type="entry name" value="STKc_CAMK"/>
    <property type="match status" value="1"/>
</dbReference>
<accession>A0A9P5XQC3</accession>
<name>A0A9P5XQC3_9AGAR</name>
<dbReference type="Pfam" id="PF00069">
    <property type="entry name" value="Pkinase"/>
    <property type="match status" value="1"/>
</dbReference>
<feature type="region of interest" description="Disordered" evidence="4">
    <location>
        <begin position="1"/>
        <end position="48"/>
    </location>
</feature>
<dbReference type="PROSITE" id="PS50011">
    <property type="entry name" value="PROTEIN_KINASE_DOM"/>
    <property type="match status" value="1"/>
</dbReference>
<dbReference type="OrthoDB" id="40902at2759"/>
<keyword evidence="3" id="KW-0175">Coiled coil</keyword>
<dbReference type="Proteomes" id="UP000807342">
    <property type="component" value="Unassembled WGS sequence"/>
</dbReference>
<gene>
    <name evidence="6" type="ORF">P691DRAFT_792129</name>
</gene>
<organism evidence="6 7">
    <name type="scientific">Macrolepiota fuliginosa MF-IS2</name>
    <dbReference type="NCBI Taxonomy" id="1400762"/>
    <lineage>
        <taxon>Eukaryota</taxon>
        <taxon>Fungi</taxon>
        <taxon>Dikarya</taxon>
        <taxon>Basidiomycota</taxon>
        <taxon>Agaricomycotina</taxon>
        <taxon>Agaricomycetes</taxon>
        <taxon>Agaricomycetidae</taxon>
        <taxon>Agaricales</taxon>
        <taxon>Agaricineae</taxon>
        <taxon>Agaricaceae</taxon>
        <taxon>Macrolepiota</taxon>
    </lineage>
</organism>
<dbReference type="Gene3D" id="3.30.200.20">
    <property type="entry name" value="Phosphorylase Kinase, domain 1"/>
    <property type="match status" value="1"/>
</dbReference>
<feature type="domain" description="Protein kinase" evidence="5">
    <location>
        <begin position="60"/>
        <end position="321"/>
    </location>
</feature>
<comment type="caution">
    <text evidence="6">The sequence shown here is derived from an EMBL/GenBank/DDBJ whole genome shotgun (WGS) entry which is preliminary data.</text>
</comment>
<evidence type="ECO:0000313" key="7">
    <source>
        <dbReference type="Proteomes" id="UP000807342"/>
    </source>
</evidence>
<dbReference type="Gene3D" id="1.10.510.10">
    <property type="entry name" value="Transferase(Phosphotransferase) domain 1"/>
    <property type="match status" value="1"/>
</dbReference>
<dbReference type="GO" id="GO:0005524">
    <property type="term" value="F:ATP binding"/>
    <property type="evidence" value="ECO:0007669"/>
    <property type="project" value="UniProtKB-KW"/>
</dbReference>
<evidence type="ECO:0000256" key="4">
    <source>
        <dbReference type="SAM" id="MobiDB-lite"/>
    </source>
</evidence>
<evidence type="ECO:0000256" key="3">
    <source>
        <dbReference type="SAM" id="Coils"/>
    </source>
</evidence>
<dbReference type="InterPro" id="IPR000719">
    <property type="entry name" value="Prot_kinase_dom"/>
</dbReference>
<dbReference type="EMBL" id="MU151051">
    <property type="protein sequence ID" value="KAF9455029.1"/>
    <property type="molecule type" value="Genomic_DNA"/>
</dbReference>
<keyword evidence="7" id="KW-1185">Reference proteome</keyword>
<protein>
    <submittedName>
        <fullName evidence="6">Kinase-like protein</fullName>
    </submittedName>
</protein>
<evidence type="ECO:0000313" key="6">
    <source>
        <dbReference type="EMBL" id="KAF9455029.1"/>
    </source>
</evidence>
<evidence type="ECO:0000259" key="5">
    <source>
        <dbReference type="PROSITE" id="PS50011"/>
    </source>
</evidence>
<keyword evidence="1" id="KW-0547">Nucleotide-binding</keyword>
<feature type="compositionally biased region" description="Polar residues" evidence="4">
    <location>
        <begin position="1"/>
        <end position="17"/>
    </location>
</feature>
<reference evidence="6" key="1">
    <citation type="submission" date="2020-11" db="EMBL/GenBank/DDBJ databases">
        <authorList>
            <consortium name="DOE Joint Genome Institute"/>
            <person name="Ahrendt S."/>
            <person name="Riley R."/>
            <person name="Andreopoulos W."/>
            <person name="Labutti K."/>
            <person name="Pangilinan J."/>
            <person name="Ruiz-Duenas F.J."/>
            <person name="Barrasa J.M."/>
            <person name="Sanchez-Garcia M."/>
            <person name="Camarero S."/>
            <person name="Miyauchi S."/>
            <person name="Serrano A."/>
            <person name="Linde D."/>
            <person name="Babiker R."/>
            <person name="Drula E."/>
            <person name="Ayuso-Fernandez I."/>
            <person name="Pacheco R."/>
            <person name="Padilla G."/>
            <person name="Ferreira P."/>
            <person name="Barriuso J."/>
            <person name="Kellner H."/>
            <person name="Castanera R."/>
            <person name="Alfaro M."/>
            <person name="Ramirez L."/>
            <person name="Pisabarro A.G."/>
            <person name="Kuo A."/>
            <person name="Tritt A."/>
            <person name="Lipzen A."/>
            <person name="He G."/>
            <person name="Yan M."/>
            <person name="Ng V."/>
            <person name="Cullen D."/>
            <person name="Martin F."/>
            <person name="Rosso M.-N."/>
            <person name="Henrissat B."/>
            <person name="Hibbett D."/>
            <person name="Martinez A.T."/>
            <person name="Grigoriev I.V."/>
        </authorList>
    </citation>
    <scope>NUCLEOTIDE SEQUENCE</scope>
    <source>
        <strain evidence="6">MF-IS2</strain>
    </source>
</reference>
<feature type="coiled-coil region" evidence="3">
    <location>
        <begin position="355"/>
        <end position="382"/>
    </location>
</feature>
<sequence>MGTQQSRAENPTSSRASSEVADWDAALGAGEQPDHKDKPRVISPTSSMNASTSSISLVTYQTGRTLSSGTHAIVKEAIHVRTGKHYACKILNKKLMEHREHMIRNEMAILRRISGGHCNVVTLHDHFETTRNLYLVFDLCTGGQLFERVCAQGNYDEIEAANLVRNTFKAVKYIHDSGVIHCNLKPQNLIFRTSAEDADIVITNFSLSKELGEEDSTMLTEVCGTTSFMAPEIFNGTGYGKAVDVWAMGVISYFLLAGYAPFNRGSEQEEIEAIITGDYNFEPQEYWATFSETAKDFIRTCLTIEPEKRPTATEALQHKWLASAHFVPGPDKVRIKKAFNAKQAWRKVAFSIIAVKRMSTLADQQRTAIQELRANLDKYREKSAEVYTWFYDNKAVTHLFL</sequence>
<dbReference type="InterPro" id="IPR011009">
    <property type="entry name" value="Kinase-like_dom_sf"/>
</dbReference>
<evidence type="ECO:0000256" key="2">
    <source>
        <dbReference type="ARBA" id="ARBA00022840"/>
    </source>
</evidence>
<dbReference type="AlphaFoldDB" id="A0A9P5XQC3"/>
<dbReference type="FunFam" id="1.10.510.10:FF:000571">
    <property type="entry name" value="Maternal embryonic leucine zipper kinase"/>
    <property type="match status" value="1"/>
</dbReference>
<evidence type="ECO:0000256" key="1">
    <source>
        <dbReference type="ARBA" id="ARBA00022741"/>
    </source>
</evidence>
<keyword evidence="6" id="KW-0808">Transferase</keyword>
<dbReference type="SUPFAM" id="SSF56112">
    <property type="entry name" value="Protein kinase-like (PK-like)"/>
    <property type="match status" value="1"/>
</dbReference>
<proteinExistence type="predicted"/>
<keyword evidence="2" id="KW-0067">ATP-binding</keyword>
<keyword evidence="6" id="KW-0418">Kinase</keyword>